<comment type="caution">
    <text evidence="1">The sequence shown here is derived from an EMBL/GenBank/DDBJ whole genome shotgun (WGS) entry which is preliminary data.</text>
</comment>
<dbReference type="EMBL" id="BFAZ01000011">
    <property type="protein sequence ID" value="GBF44374.1"/>
    <property type="molecule type" value="Genomic_DNA"/>
</dbReference>
<evidence type="ECO:0000313" key="1">
    <source>
        <dbReference type="EMBL" id="GBF44374.1"/>
    </source>
</evidence>
<organism evidence="1 2">
    <name type="scientific">Leptospira ellinghausenii</name>
    <dbReference type="NCBI Taxonomy" id="1917822"/>
    <lineage>
        <taxon>Bacteria</taxon>
        <taxon>Pseudomonadati</taxon>
        <taxon>Spirochaetota</taxon>
        <taxon>Spirochaetia</taxon>
        <taxon>Leptospirales</taxon>
        <taxon>Leptospiraceae</taxon>
        <taxon>Leptospira</taxon>
    </lineage>
</organism>
<dbReference type="RefSeq" id="WP_108961346.1">
    <property type="nucleotide sequence ID" value="NZ_BFAZ01000011.1"/>
</dbReference>
<evidence type="ECO:0000313" key="2">
    <source>
        <dbReference type="Proteomes" id="UP000245206"/>
    </source>
</evidence>
<proteinExistence type="predicted"/>
<sequence length="100" mass="11470">MSSAEIQADYNELLTMSLGPRRPFPDDPDLINRMLSLLGKNQEMIAHETGKSKQLVSAFIQGTRHNPDIALWFEKHGIYLDRDYVDPLLDSRRTVERLTA</sequence>
<accession>A0A2P2DID6</accession>
<dbReference type="Proteomes" id="UP000245206">
    <property type="component" value="Unassembled WGS sequence"/>
</dbReference>
<protein>
    <submittedName>
        <fullName evidence="1">Uncharacterized protein</fullName>
    </submittedName>
</protein>
<dbReference type="OrthoDB" id="337902at2"/>
<name>A0A2P2DID6_9LEPT</name>
<dbReference type="AlphaFoldDB" id="A0A2P2DID6"/>
<gene>
    <name evidence="1" type="ORF">LPTSP2_36770</name>
</gene>
<reference evidence="2" key="1">
    <citation type="journal article" date="2019" name="Microbiol. Immunol.">
        <title>Molecular and phenotypic characterization of Leptospira johnsonii sp. nov., Leptospira ellinghausenii sp. nov. and Leptospira ryugenii sp. nov. isolated from soil and water in Japan.</title>
        <authorList>
            <person name="Masuzawa T."/>
            <person name="Saito M."/>
            <person name="Nakao R."/>
            <person name="Nikaido Y."/>
            <person name="Matsumoto M."/>
            <person name="Ogawa M."/>
            <person name="Yokoyama M."/>
            <person name="Hidaka Y."/>
            <person name="Tomita J."/>
            <person name="Sakakibara K."/>
            <person name="Suzuki K."/>
            <person name="Yasuda S."/>
            <person name="Sato H."/>
            <person name="Yamaguchi M."/>
            <person name="Yoshida S.I."/>
            <person name="Koizumi N."/>
            <person name="Kawamura Y."/>
        </authorList>
    </citation>
    <scope>NUCLEOTIDE SEQUENCE [LARGE SCALE GENOMIC DNA]</scope>
    <source>
        <strain evidence="2">E18</strain>
    </source>
</reference>
<keyword evidence="2" id="KW-1185">Reference proteome</keyword>